<sequence>MLATVVFVIVTLFLIAVSFSISLKGFKRKDEANEYEKYYVMITDDNKSDFWKSVYRGAFAAAKEDNIYIDLLGENFSTKYRTEELMKIATASRVDGIILYANESNEMTQLIDEAVEEGIPVVTLYGDNTRSKRLSYVGIGGYAMGREYAKQINNIIQEKKNENTEESDKNEQDKIMQVTVLVNSDAGSSGENIQNIIIAAMQEGIAQEDAAGMEVSVSIKTVDNTNDFSAEESIRDIFHNEQIPDVIVCLNELNTTCAYQAVVDFNEVGKVNILGCYASEPIINAIDIGGVYATIAIDTNQLGEQCVKALSDYYESGNTSEYYAADVSLINKSNVAEYMKKEEEQNE</sequence>
<feature type="domain" description="Periplasmic binding protein" evidence="4">
    <location>
        <begin position="41"/>
        <end position="313"/>
    </location>
</feature>
<dbReference type="AlphaFoldDB" id="A0A1G5ABW4"/>
<evidence type="ECO:0000256" key="3">
    <source>
        <dbReference type="ARBA" id="ARBA00022729"/>
    </source>
</evidence>
<proteinExistence type="inferred from homology"/>
<evidence type="ECO:0000256" key="1">
    <source>
        <dbReference type="ARBA" id="ARBA00004196"/>
    </source>
</evidence>
<dbReference type="Proteomes" id="UP000183047">
    <property type="component" value="Unassembled WGS sequence"/>
</dbReference>
<reference evidence="6" key="1">
    <citation type="submission" date="2016-10" db="EMBL/GenBank/DDBJ databases">
        <authorList>
            <person name="Varghese N."/>
            <person name="Submissions S."/>
        </authorList>
    </citation>
    <scope>NUCLEOTIDE SEQUENCE [LARGE SCALE GENOMIC DNA]</scope>
    <source>
        <strain evidence="6">XBD2006</strain>
    </source>
</reference>
<dbReference type="InterPro" id="IPR025997">
    <property type="entry name" value="SBP_2_dom"/>
</dbReference>
<dbReference type="Gene3D" id="3.40.50.2300">
    <property type="match status" value="2"/>
</dbReference>
<name>A0A1G5ABW4_9FIRM</name>
<dbReference type="GO" id="GO:0030246">
    <property type="term" value="F:carbohydrate binding"/>
    <property type="evidence" value="ECO:0007669"/>
    <property type="project" value="UniProtKB-ARBA"/>
</dbReference>
<keyword evidence="3" id="KW-0732">Signal</keyword>
<dbReference type="InterPro" id="IPR028082">
    <property type="entry name" value="Peripla_BP_I"/>
</dbReference>
<dbReference type="SUPFAM" id="SSF53822">
    <property type="entry name" value="Periplasmic binding protein-like I"/>
    <property type="match status" value="1"/>
</dbReference>
<dbReference type="PANTHER" id="PTHR46847:SF1">
    <property type="entry name" value="D-ALLOSE-BINDING PERIPLASMIC PROTEIN-RELATED"/>
    <property type="match status" value="1"/>
</dbReference>
<evidence type="ECO:0000313" key="5">
    <source>
        <dbReference type="EMBL" id="SCX75343.1"/>
    </source>
</evidence>
<dbReference type="EMBL" id="FMUR01000003">
    <property type="protein sequence ID" value="SCX75343.1"/>
    <property type="molecule type" value="Genomic_DNA"/>
</dbReference>
<dbReference type="PANTHER" id="PTHR46847">
    <property type="entry name" value="D-ALLOSE-BINDING PERIPLASMIC PROTEIN-RELATED"/>
    <property type="match status" value="1"/>
</dbReference>
<evidence type="ECO:0000313" key="6">
    <source>
        <dbReference type="Proteomes" id="UP000183047"/>
    </source>
</evidence>
<comment type="subcellular location">
    <subcellularLocation>
        <location evidence="1">Cell envelope</location>
    </subcellularLocation>
</comment>
<evidence type="ECO:0000256" key="2">
    <source>
        <dbReference type="ARBA" id="ARBA00007639"/>
    </source>
</evidence>
<keyword evidence="6" id="KW-1185">Reference proteome</keyword>
<accession>A0A1G5ABW4</accession>
<organism evidence="5 6">
    <name type="scientific">Butyrivibrio hungatei</name>
    <dbReference type="NCBI Taxonomy" id="185008"/>
    <lineage>
        <taxon>Bacteria</taxon>
        <taxon>Bacillati</taxon>
        <taxon>Bacillota</taxon>
        <taxon>Clostridia</taxon>
        <taxon>Lachnospirales</taxon>
        <taxon>Lachnospiraceae</taxon>
        <taxon>Butyrivibrio</taxon>
    </lineage>
</organism>
<dbReference type="GO" id="GO:0030313">
    <property type="term" value="C:cell envelope"/>
    <property type="evidence" value="ECO:0007669"/>
    <property type="project" value="UniProtKB-SubCell"/>
</dbReference>
<gene>
    <name evidence="5" type="ORF">SAMN02910451_00089</name>
</gene>
<dbReference type="Pfam" id="PF13407">
    <property type="entry name" value="Peripla_BP_4"/>
    <property type="match status" value="1"/>
</dbReference>
<evidence type="ECO:0000259" key="4">
    <source>
        <dbReference type="Pfam" id="PF13407"/>
    </source>
</evidence>
<dbReference type="RefSeq" id="WP_074460970.1">
    <property type="nucleotide sequence ID" value="NZ_FMUR01000003.1"/>
</dbReference>
<comment type="similarity">
    <text evidence="2">Belongs to the bacterial solute-binding protein 2 family.</text>
</comment>
<protein>
    <submittedName>
        <fullName evidence="5">Ribose transport system substrate-binding protein</fullName>
    </submittedName>
</protein>